<dbReference type="GO" id="GO:0060255">
    <property type="term" value="P:regulation of macromolecule metabolic process"/>
    <property type="evidence" value="ECO:0007669"/>
    <property type="project" value="UniProtKB-ARBA"/>
</dbReference>
<feature type="region of interest" description="Disordered" evidence="5">
    <location>
        <begin position="40"/>
        <end position="70"/>
    </location>
</feature>
<dbReference type="GO" id="GO:0005634">
    <property type="term" value="C:nucleus"/>
    <property type="evidence" value="ECO:0007669"/>
    <property type="project" value="TreeGrafter"/>
</dbReference>
<name>A0A2A2LBL6_9BILA</name>
<evidence type="ECO:0000256" key="2">
    <source>
        <dbReference type="ARBA" id="ARBA00022670"/>
    </source>
</evidence>
<dbReference type="OrthoDB" id="1939479at2759"/>
<dbReference type="SUPFAM" id="SSF54001">
    <property type="entry name" value="Cysteine proteinases"/>
    <property type="match status" value="1"/>
</dbReference>
<evidence type="ECO:0000256" key="4">
    <source>
        <dbReference type="ARBA" id="ARBA00022807"/>
    </source>
</evidence>
<dbReference type="PANTHER" id="PTHR12606">
    <property type="entry name" value="SENTRIN/SUMO-SPECIFIC PROTEASE"/>
    <property type="match status" value="1"/>
</dbReference>
<dbReference type="Proteomes" id="UP000218231">
    <property type="component" value="Unassembled WGS sequence"/>
</dbReference>
<evidence type="ECO:0000256" key="1">
    <source>
        <dbReference type="ARBA" id="ARBA00005234"/>
    </source>
</evidence>
<dbReference type="PROSITE" id="PS50600">
    <property type="entry name" value="ULP_PROTEASE"/>
    <property type="match status" value="1"/>
</dbReference>
<feature type="chain" id="PRO_5013376475" description="Ubiquitin-like protease family profile domain-containing protein" evidence="6">
    <location>
        <begin position="22"/>
        <end position="485"/>
    </location>
</feature>
<evidence type="ECO:0000313" key="9">
    <source>
        <dbReference type="Proteomes" id="UP000218231"/>
    </source>
</evidence>
<evidence type="ECO:0000256" key="5">
    <source>
        <dbReference type="SAM" id="MobiDB-lite"/>
    </source>
</evidence>
<keyword evidence="2" id="KW-0645">Protease</keyword>
<dbReference type="EMBL" id="LIAE01006963">
    <property type="protein sequence ID" value="PAV83447.1"/>
    <property type="molecule type" value="Genomic_DNA"/>
</dbReference>
<protein>
    <recommendedName>
        <fullName evidence="7">Ubiquitin-like protease family profile domain-containing protein</fullName>
    </recommendedName>
</protein>
<feature type="compositionally biased region" description="Polar residues" evidence="5">
    <location>
        <begin position="139"/>
        <end position="155"/>
    </location>
</feature>
<keyword evidence="4" id="KW-0788">Thiol protease</keyword>
<dbReference type="GO" id="GO:0006508">
    <property type="term" value="P:proteolysis"/>
    <property type="evidence" value="ECO:0007669"/>
    <property type="project" value="UniProtKB-KW"/>
</dbReference>
<reference evidence="8 9" key="1">
    <citation type="journal article" date="2017" name="Curr. Biol.">
        <title>Genome architecture and evolution of a unichromosomal asexual nematode.</title>
        <authorList>
            <person name="Fradin H."/>
            <person name="Zegar C."/>
            <person name="Gutwein M."/>
            <person name="Lucas J."/>
            <person name="Kovtun M."/>
            <person name="Corcoran D."/>
            <person name="Baugh L.R."/>
            <person name="Kiontke K."/>
            <person name="Gunsalus K."/>
            <person name="Fitch D.H."/>
            <person name="Piano F."/>
        </authorList>
    </citation>
    <scope>NUCLEOTIDE SEQUENCE [LARGE SCALE GENOMIC DNA]</scope>
    <source>
        <strain evidence="8">PF1309</strain>
    </source>
</reference>
<dbReference type="Gene3D" id="3.40.395.10">
    <property type="entry name" value="Adenoviral Proteinase, Chain A"/>
    <property type="match status" value="1"/>
</dbReference>
<gene>
    <name evidence="8" type="ORF">WR25_08685</name>
</gene>
<dbReference type="InterPro" id="IPR038765">
    <property type="entry name" value="Papain-like_cys_pep_sf"/>
</dbReference>
<sequence length="485" mass="55830">MVSYFIPCCFLFLFELKRIFGTPVQPHHPVAVRIRNMEAQEEEEDQVGSLESTGSCSAQAPESMDTGEPLPKKARFSLSWLDKIRAIPQNLMEYTYSSFNRRHPRHTSAVMEPTNPNLSNNPFGNPHPHQPRFDASGDEVQSSSNRTTPSDTDSGSRPPESTGKASSTGMSTTLGTEKIEDILDRMNSITLSDPQILRDYAKFVEESQNAWVEAVEGNVENDIRQLSRLQKRDEIETRRRKLLEVKGTRYVPRPKPKNEFPALPPEAIELCKSAWTRSLPHDEVFSEAFSIKVARKDLLTLKGAEWLNDEIINFYLNLVVDRAEKDASFPKTYMFNSFFFETLLKRGYAGVKRWTRKVDIFSYDIILVPIHLTVHWCMAIIDLGEKRIEYYDSLCGDDRIGIPEKLRDYLEAESLDKKNAEFDTSEWQIGQRFDIPLQMNGSDCGVFATHFADFAARRADILFNQSHMDYYRRRMVYEICTKQLM</sequence>
<feature type="region of interest" description="Disordered" evidence="5">
    <location>
        <begin position="107"/>
        <end position="174"/>
    </location>
</feature>
<keyword evidence="9" id="KW-1185">Reference proteome</keyword>
<dbReference type="PANTHER" id="PTHR12606:SF141">
    <property type="entry name" value="GH15225P-RELATED"/>
    <property type="match status" value="1"/>
</dbReference>
<dbReference type="GO" id="GO:0080090">
    <property type="term" value="P:regulation of primary metabolic process"/>
    <property type="evidence" value="ECO:0007669"/>
    <property type="project" value="UniProtKB-ARBA"/>
</dbReference>
<feature type="domain" description="Ubiquitin-like protease family profile" evidence="7">
    <location>
        <begin position="291"/>
        <end position="455"/>
    </location>
</feature>
<dbReference type="GO" id="GO:0016929">
    <property type="term" value="F:deSUMOylase activity"/>
    <property type="evidence" value="ECO:0007669"/>
    <property type="project" value="TreeGrafter"/>
</dbReference>
<comment type="caution">
    <text evidence="8">The sequence shown here is derived from an EMBL/GenBank/DDBJ whole genome shotgun (WGS) entry which is preliminary data.</text>
</comment>
<proteinExistence type="inferred from homology"/>
<dbReference type="InterPro" id="IPR003653">
    <property type="entry name" value="Peptidase_C48_C"/>
</dbReference>
<keyword evidence="3" id="KW-0378">Hydrolase</keyword>
<organism evidence="8 9">
    <name type="scientific">Diploscapter pachys</name>
    <dbReference type="NCBI Taxonomy" id="2018661"/>
    <lineage>
        <taxon>Eukaryota</taxon>
        <taxon>Metazoa</taxon>
        <taxon>Ecdysozoa</taxon>
        <taxon>Nematoda</taxon>
        <taxon>Chromadorea</taxon>
        <taxon>Rhabditida</taxon>
        <taxon>Rhabditina</taxon>
        <taxon>Rhabditomorpha</taxon>
        <taxon>Rhabditoidea</taxon>
        <taxon>Rhabditidae</taxon>
        <taxon>Diploscapter</taxon>
    </lineage>
</organism>
<dbReference type="STRING" id="2018661.A0A2A2LBL6"/>
<evidence type="ECO:0000256" key="3">
    <source>
        <dbReference type="ARBA" id="ARBA00022801"/>
    </source>
</evidence>
<feature type="compositionally biased region" description="Polar residues" evidence="5">
    <location>
        <begin position="49"/>
        <end position="60"/>
    </location>
</feature>
<dbReference type="Pfam" id="PF02902">
    <property type="entry name" value="Peptidase_C48"/>
    <property type="match status" value="1"/>
</dbReference>
<accession>A0A2A2LBL6</accession>
<dbReference type="GO" id="GO:0016926">
    <property type="term" value="P:protein desumoylation"/>
    <property type="evidence" value="ECO:0007669"/>
    <property type="project" value="TreeGrafter"/>
</dbReference>
<comment type="similarity">
    <text evidence="1">Belongs to the peptidase C48 family.</text>
</comment>
<dbReference type="AlphaFoldDB" id="A0A2A2LBL6"/>
<feature type="compositionally biased region" description="Polar residues" evidence="5">
    <location>
        <begin position="163"/>
        <end position="174"/>
    </location>
</feature>
<keyword evidence="6" id="KW-0732">Signal</keyword>
<dbReference type="FunFam" id="3.40.395.10:FF:000001">
    <property type="entry name" value="Sentrin-specific protease 1"/>
    <property type="match status" value="1"/>
</dbReference>
<feature type="compositionally biased region" description="Polar residues" evidence="5">
    <location>
        <begin position="114"/>
        <end position="123"/>
    </location>
</feature>
<evidence type="ECO:0000259" key="7">
    <source>
        <dbReference type="PROSITE" id="PS50600"/>
    </source>
</evidence>
<feature type="signal peptide" evidence="6">
    <location>
        <begin position="1"/>
        <end position="21"/>
    </location>
</feature>
<evidence type="ECO:0000313" key="8">
    <source>
        <dbReference type="EMBL" id="PAV83447.1"/>
    </source>
</evidence>
<evidence type="ECO:0000256" key="6">
    <source>
        <dbReference type="SAM" id="SignalP"/>
    </source>
</evidence>